<protein>
    <submittedName>
        <fullName evidence="3">FAD-dependent oxidoreductase</fullName>
    </submittedName>
</protein>
<proteinExistence type="predicted"/>
<dbReference type="PRINTS" id="PR00411">
    <property type="entry name" value="PNDRDTASEI"/>
</dbReference>
<evidence type="ECO:0000259" key="2">
    <source>
        <dbReference type="Pfam" id="PF07992"/>
    </source>
</evidence>
<sequence length="412" mass="44659">MKRLITDVLVIGGGAAGMAGAFSAAKQGVKVTLLEREAVVGGVLNQCIHNGFGLQFYHEELTGPEFAARLQSEMSQERVDVIGESYVREIDVRRKEALVLSPQGAFKIESRALVISTGARERPFGSLLIQGDRPSGVLPAGLAQRFVNLENYLPSRRAVVLGSGDIGLIMARRLTLEGVEVVAVVERMPYPGGLTRNIVQCLEDYGIPLLLSTTVTGIYGNGRLEEVEISRVDEKFTPVPGTSKKLKTDTLILSAGLLPQVEDFDNDLMIDPVNRGFIVSNTGESSIEGVFAAGNNVAVFDLVDYVAAEGWIAGRHAALFSLGENTSGDRVPVIRGENVGVLVPSIVDMEEHLRLYIRLRKPMDEGRVVLKELNYEKGFSYGVPSEMIQVVINKDKLAPLLDAGQLTVEVLT</sequence>
<dbReference type="AlphaFoldDB" id="A0A7C1CVH9"/>
<name>A0A7C1CVH9_9BACT</name>
<dbReference type="PRINTS" id="PR00368">
    <property type="entry name" value="FADPNR"/>
</dbReference>
<dbReference type="Gene3D" id="3.50.50.60">
    <property type="entry name" value="FAD/NAD(P)-binding domain"/>
    <property type="match status" value="2"/>
</dbReference>
<comment type="caution">
    <text evidence="3">The sequence shown here is derived from an EMBL/GenBank/DDBJ whole genome shotgun (WGS) entry which is preliminary data.</text>
</comment>
<dbReference type="Proteomes" id="UP000886198">
    <property type="component" value="Unassembled WGS sequence"/>
</dbReference>
<reference evidence="3" key="1">
    <citation type="journal article" date="2020" name="mSystems">
        <title>Genome- and Community-Level Interaction Insights into Carbon Utilization and Element Cycling Functions of Hydrothermarchaeota in Hydrothermal Sediment.</title>
        <authorList>
            <person name="Zhou Z."/>
            <person name="Liu Y."/>
            <person name="Xu W."/>
            <person name="Pan J."/>
            <person name="Luo Z.H."/>
            <person name="Li M."/>
        </authorList>
    </citation>
    <scope>NUCLEOTIDE SEQUENCE [LARGE SCALE GENOMIC DNA]</scope>
    <source>
        <strain evidence="3">SpSt-1179</strain>
    </source>
</reference>
<dbReference type="SUPFAM" id="SSF51905">
    <property type="entry name" value="FAD/NAD(P)-binding domain"/>
    <property type="match status" value="1"/>
</dbReference>
<organism evidence="3">
    <name type="scientific">Mesotoga infera</name>
    <dbReference type="NCBI Taxonomy" id="1236046"/>
    <lineage>
        <taxon>Bacteria</taxon>
        <taxon>Thermotogati</taxon>
        <taxon>Thermotogota</taxon>
        <taxon>Thermotogae</taxon>
        <taxon>Kosmotogales</taxon>
        <taxon>Kosmotogaceae</taxon>
        <taxon>Mesotoga</taxon>
    </lineage>
</organism>
<dbReference type="GO" id="GO:0016491">
    <property type="term" value="F:oxidoreductase activity"/>
    <property type="evidence" value="ECO:0007669"/>
    <property type="project" value="UniProtKB-KW"/>
</dbReference>
<dbReference type="InterPro" id="IPR023753">
    <property type="entry name" value="FAD/NAD-binding_dom"/>
</dbReference>
<evidence type="ECO:0000256" key="1">
    <source>
        <dbReference type="ARBA" id="ARBA00023002"/>
    </source>
</evidence>
<dbReference type="Pfam" id="PF07992">
    <property type="entry name" value="Pyr_redox_2"/>
    <property type="match status" value="1"/>
</dbReference>
<dbReference type="InterPro" id="IPR051691">
    <property type="entry name" value="Metab_Enz_Cyan_OpOx_G3PDH"/>
</dbReference>
<gene>
    <name evidence="3" type="ORF">ENN47_06580</name>
</gene>
<dbReference type="EMBL" id="DSBT01000178">
    <property type="protein sequence ID" value="HDP77835.1"/>
    <property type="molecule type" value="Genomic_DNA"/>
</dbReference>
<dbReference type="PANTHER" id="PTHR42949">
    <property type="entry name" value="ANAEROBIC GLYCEROL-3-PHOSPHATE DEHYDROGENASE SUBUNIT B"/>
    <property type="match status" value="1"/>
</dbReference>
<accession>A0A7C1CVH9</accession>
<dbReference type="PANTHER" id="PTHR42949:SF3">
    <property type="entry name" value="ANAEROBIC GLYCEROL-3-PHOSPHATE DEHYDROGENASE SUBUNIT B"/>
    <property type="match status" value="1"/>
</dbReference>
<keyword evidence="1" id="KW-0560">Oxidoreductase</keyword>
<dbReference type="InterPro" id="IPR036188">
    <property type="entry name" value="FAD/NAD-bd_sf"/>
</dbReference>
<evidence type="ECO:0000313" key="3">
    <source>
        <dbReference type="EMBL" id="HDP77835.1"/>
    </source>
</evidence>
<feature type="domain" description="FAD/NAD(P)-binding" evidence="2">
    <location>
        <begin position="7"/>
        <end position="297"/>
    </location>
</feature>